<dbReference type="Gene3D" id="3.40.50.720">
    <property type="entry name" value="NAD(P)-binding Rossmann-like Domain"/>
    <property type="match status" value="1"/>
</dbReference>
<evidence type="ECO:0008006" key="3">
    <source>
        <dbReference type="Google" id="ProtNLM"/>
    </source>
</evidence>
<keyword evidence="2" id="KW-1185">Reference proteome</keyword>
<dbReference type="EMBL" id="JAZAVJ010000004">
    <property type="protein sequence ID" value="KAK7424528.1"/>
    <property type="molecule type" value="Genomic_DNA"/>
</dbReference>
<reference evidence="1 2" key="1">
    <citation type="journal article" date="2025" name="Microbiol. Resour. Announc.">
        <title>Draft genome sequences for Neonectria magnoliae and Neonectria punicea, canker pathogens of Liriodendron tulipifera and Acer saccharum in West Virginia.</title>
        <authorList>
            <person name="Petronek H.M."/>
            <person name="Kasson M.T."/>
            <person name="Metheny A.M."/>
            <person name="Stauder C.M."/>
            <person name="Lovett B."/>
            <person name="Lynch S.C."/>
            <person name="Garnas J.R."/>
            <person name="Kasson L.R."/>
            <person name="Stajich J.E."/>
        </authorList>
    </citation>
    <scope>NUCLEOTIDE SEQUENCE [LARGE SCALE GENOMIC DNA]</scope>
    <source>
        <strain evidence="1 2">NRRL 64653</strain>
    </source>
</reference>
<comment type="caution">
    <text evidence="1">The sequence shown here is derived from an EMBL/GenBank/DDBJ whole genome shotgun (WGS) entry which is preliminary data.</text>
</comment>
<protein>
    <recommendedName>
        <fullName evidence="3">NAD(P)-binding domain-containing protein</fullName>
    </recommendedName>
</protein>
<evidence type="ECO:0000313" key="1">
    <source>
        <dbReference type="EMBL" id="KAK7424528.1"/>
    </source>
</evidence>
<dbReference type="SUPFAM" id="SSF51735">
    <property type="entry name" value="NAD(P)-binding Rossmann-fold domains"/>
    <property type="match status" value="1"/>
</dbReference>
<dbReference type="InterPro" id="IPR036291">
    <property type="entry name" value="NAD(P)-bd_dom_sf"/>
</dbReference>
<accession>A0ABR1HTG7</accession>
<dbReference type="Proteomes" id="UP001498476">
    <property type="component" value="Unassembled WGS sequence"/>
</dbReference>
<dbReference type="PANTHER" id="PTHR14097:SF9">
    <property type="entry name" value="EPIMERASE, PUTATIVE (AFU_ORTHOLOGUE AFUA_8G07320)-RELATED"/>
    <property type="match status" value="1"/>
</dbReference>
<sequence>MKILIVGASGSIGGEALLQCLAHPEISNVVAFVRRDLPSDVSDHPKLETILIEDFSKWPKDVLEAHAGAAGMIWAMGSYNGNREADLDYPMAFLESMAPVLESRPSRPRFRCVHLSGKFVRQDQEKKLLFMEGPRKIKGLLESRALAFAESHADVWETFIVKPGGVATKNLMAKKMLAPAAIMALFGENWCVLNEELGAFMTYLAVSGEGEDHLIENGRIVRRGRELLK</sequence>
<name>A0ABR1HTG7_9HYPO</name>
<organism evidence="1 2">
    <name type="scientific">Neonectria punicea</name>
    <dbReference type="NCBI Taxonomy" id="979145"/>
    <lineage>
        <taxon>Eukaryota</taxon>
        <taxon>Fungi</taxon>
        <taxon>Dikarya</taxon>
        <taxon>Ascomycota</taxon>
        <taxon>Pezizomycotina</taxon>
        <taxon>Sordariomycetes</taxon>
        <taxon>Hypocreomycetidae</taxon>
        <taxon>Hypocreales</taxon>
        <taxon>Nectriaceae</taxon>
        <taxon>Neonectria</taxon>
    </lineage>
</organism>
<gene>
    <name evidence="1" type="ORF">QQX98_000493</name>
</gene>
<dbReference type="PANTHER" id="PTHR14097">
    <property type="entry name" value="OXIDOREDUCTASE HTATIP2"/>
    <property type="match status" value="1"/>
</dbReference>
<proteinExistence type="predicted"/>
<evidence type="ECO:0000313" key="2">
    <source>
        <dbReference type="Proteomes" id="UP001498476"/>
    </source>
</evidence>